<name>A0AAN8SA21_POLSC</name>
<dbReference type="Proteomes" id="UP001372834">
    <property type="component" value="Unassembled WGS sequence"/>
</dbReference>
<gene>
    <name evidence="2" type="ORF">RUM43_006758</name>
</gene>
<proteinExistence type="predicted"/>
<organism evidence="2 3">
    <name type="scientific">Polyplax serrata</name>
    <name type="common">Common mouse louse</name>
    <dbReference type="NCBI Taxonomy" id="468196"/>
    <lineage>
        <taxon>Eukaryota</taxon>
        <taxon>Metazoa</taxon>
        <taxon>Ecdysozoa</taxon>
        <taxon>Arthropoda</taxon>
        <taxon>Hexapoda</taxon>
        <taxon>Insecta</taxon>
        <taxon>Pterygota</taxon>
        <taxon>Neoptera</taxon>
        <taxon>Paraneoptera</taxon>
        <taxon>Psocodea</taxon>
        <taxon>Troctomorpha</taxon>
        <taxon>Phthiraptera</taxon>
        <taxon>Anoplura</taxon>
        <taxon>Polyplacidae</taxon>
        <taxon>Polyplax</taxon>
    </lineage>
</organism>
<dbReference type="AlphaFoldDB" id="A0AAN8SA21"/>
<comment type="caution">
    <text evidence="2">The sequence shown here is derived from an EMBL/GenBank/DDBJ whole genome shotgun (WGS) entry which is preliminary data.</text>
</comment>
<feature type="region of interest" description="Disordered" evidence="1">
    <location>
        <begin position="18"/>
        <end position="55"/>
    </location>
</feature>
<evidence type="ECO:0000313" key="2">
    <source>
        <dbReference type="EMBL" id="KAK6638491.1"/>
    </source>
</evidence>
<sequence>MVELVLVTRKRFEKDTVSGRRKTTDWKGRRDNFDKKRSNENELKNLGGAGKEMKPEVGKIRREEDDMMKIQEAIKHFEVSNFTLDLLEQKTIRKLEVFIC</sequence>
<evidence type="ECO:0000256" key="1">
    <source>
        <dbReference type="SAM" id="MobiDB-lite"/>
    </source>
</evidence>
<accession>A0AAN8SA21</accession>
<protein>
    <submittedName>
        <fullName evidence="2">Uncharacterized protein</fullName>
    </submittedName>
</protein>
<feature type="compositionally biased region" description="Basic and acidic residues" evidence="1">
    <location>
        <begin position="18"/>
        <end position="43"/>
    </location>
</feature>
<reference evidence="2 3" key="1">
    <citation type="submission" date="2023-10" db="EMBL/GenBank/DDBJ databases">
        <title>Genomes of two closely related lineages of the louse Polyplax serrata with different host specificities.</title>
        <authorList>
            <person name="Martinu J."/>
            <person name="Tarabai H."/>
            <person name="Stefka J."/>
            <person name="Hypsa V."/>
        </authorList>
    </citation>
    <scope>NUCLEOTIDE SEQUENCE [LARGE SCALE GENOMIC DNA]</scope>
    <source>
        <strain evidence="2">HR10_N</strain>
    </source>
</reference>
<evidence type="ECO:0000313" key="3">
    <source>
        <dbReference type="Proteomes" id="UP001372834"/>
    </source>
</evidence>
<dbReference type="EMBL" id="JAWJWE010000003">
    <property type="protein sequence ID" value="KAK6638491.1"/>
    <property type="molecule type" value="Genomic_DNA"/>
</dbReference>